<comment type="catalytic activity">
    <reaction evidence="5">
        <text>DNA(n) + a 2'-deoxyribonucleoside 5'-triphosphate = DNA(n+1) + diphosphate</text>
        <dbReference type="Rhea" id="RHEA:22508"/>
        <dbReference type="Rhea" id="RHEA-COMP:17339"/>
        <dbReference type="Rhea" id="RHEA-COMP:17340"/>
        <dbReference type="ChEBI" id="CHEBI:33019"/>
        <dbReference type="ChEBI" id="CHEBI:61560"/>
        <dbReference type="ChEBI" id="CHEBI:173112"/>
        <dbReference type="EC" id="2.7.7.7"/>
    </reaction>
</comment>
<gene>
    <name evidence="8" type="ORF">SYNPS1DRAFT_30409</name>
</gene>
<reference evidence="9" key="1">
    <citation type="journal article" date="2018" name="Nat. Microbiol.">
        <title>Leveraging single-cell genomics to expand the fungal tree of life.</title>
        <authorList>
            <person name="Ahrendt S.R."/>
            <person name="Quandt C.A."/>
            <person name="Ciobanu D."/>
            <person name="Clum A."/>
            <person name="Salamov A."/>
            <person name="Andreopoulos B."/>
            <person name="Cheng J.F."/>
            <person name="Woyke T."/>
            <person name="Pelin A."/>
            <person name="Henrissat B."/>
            <person name="Reynolds N.K."/>
            <person name="Benny G.L."/>
            <person name="Smith M.E."/>
            <person name="James T.Y."/>
            <person name="Grigoriev I.V."/>
        </authorList>
    </citation>
    <scope>NUCLEOTIDE SEQUENCE [LARGE SCALE GENOMIC DNA]</scope>
    <source>
        <strain evidence="9">Benny S71-1</strain>
    </source>
</reference>
<dbReference type="GO" id="GO:0045004">
    <property type="term" value="P:DNA replication proofreading"/>
    <property type="evidence" value="ECO:0007669"/>
    <property type="project" value="TreeGrafter"/>
</dbReference>
<evidence type="ECO:0000256" key="2">
    <source>
        <dbReference type="ARBA" id="ARBA00022679"/>
    </source>
</evidence>
<evidence type="ECO:0000313" key="8">
    <source>
        <dbReference type="EMBL" id="RKP23832.1"/>
    </source>
</evidence>
<feature type="region of interest" description="Disordered" evidence="6">
    <location>
        <begin position="1"/>
        <end position="46"/>
    </location>
</feature>
<dbReference type="InterPro" id="IPR043502">
    <property type="entry name" value="DNA/RNA_pol_sf"/>
</dbReference>
<name>A0A4P9YWH3_9FUNG</name>
<dbReference type="SMART" id="SM00486">
    <property type="entry name" value="POLBc"/>
    <property type="match status" value="1"/>
</dbReference>
<feature type="compositionally biased region" description="Gly residues" evidence="6">
    <location>
        <begin position="31"/>
        <end position="41"/>
    </location>
</feature>
<dbReference type="GO" id="GO:0006287">
    <property type="term" value="P:base-excision repair, gap-filling"/>
    <property type="evidence" value="ECO:0007669"/>
    <property type="project" value="TreeGrafter"/>
</dbReference>
<dbReference type="InterPro" id="IPR012337">
    <property type="entry name" value="RNaseH-like_sf"/>
</dbReference>
<evidence type="ECO:0000313" key="9">
    <source>
        <dbReference type="Proteomes" id="UP000278143"/>
    </source>
</evidence>
<dbReference type="Proteomes" id="UP000278143">
    <property type="component" value="Unassembled WGS sequence"/>
</dbReference>
<dbReference type="OrthoDB" id="10060449at2759"/>
<keyword evidence="5" id="KW-0862">Zinc</keyword>
<evidence type="ECO:0000256" key="6">
    <source>
        <dbReference type="SAM" id="MobiDB-lite"/>
    </source>
</evidence>
<keyword evidence="9" id="KW-1185">Reference proteome</keyword>
<dbReference type="GO" id="GO:0006297">
    <property type="term" value="P:nucleotide-excision repair, DNA gap filling"/>
    <property type="evidence" value="ECO:0007669"/>
    <property type="project" value="TreeGrafter"/>
</dbReference>
<dbReference type="GO" id="GO:0008270">
    <property type="term" value="F:zinc ion binding"/>
    <property type="evidence" value="ECO:0007669"/>
    <property type="project" value="UniProtKB-KW"/>
</dbReference>
<dbReference type="AlphaFoldDB" id="A0A4P9YWH3"/>
<dbReference type="InterPro" id="IPR029703">
    <property type="entry name" value="POL2"/>
</dbReference>
<dbReference type="GO" id="GO:0051539">
    <property type="term" value="F:4 iron, 4 sulfur cluster binding"/>
    <property type="evidence" value="ECO:0007669"/>
    <property type="project" value="UniProtKB-KW"/>
</dbReference>
<comment type="function">
    <text evidence="5">DNA polymerase II participates in chromosomal DNA replication.</text>
</comment>
<organism evidence="8 9">
    <name type="scientific">Syncephalis pseudoplumigaleata</name>
    <dbReference type="NCBI Taxonomy" id="1712513"/>
    <lineage>
        <taxon>Eukaryota</taxon>
        <taxon>Fungi</taxon>
        <taxon>Fungi incertae sedis</taxon>
        <taxon>Zoopagomycota</taxon>
        <taxon>Zoopagomycotina</taxon>
        <taxon>Zoopagomycetes</taxon>
        <taxon>Zoopagales</taxon>
        <taxon>Piptocephalidaceae</taxon>
        <taxon>Syncephalis</taxon>
    </lineage>
</organism>
<dbReference type="Pfam" id="PF03104">
    <property type="entry name" value="DNA_pol_B_exo1"/>
    <property type="match status" value="1"/>
</dbReference>
<keyword evidence="5" id="KW-0539">Nucleus</keyword>
<dbReference type="GO" id="GO:0000278">
    <property type="term" value="P:mitotic cell cycle"/>
    <property type="evidence" value="ECO:0007669"/>
    <property type="project" value="TreeGrafter"/>
</dbReference>
<sequence length="812" mass="93439">MTYDTGPSPGAGRGKRPYRAAYQQARSSGRSGYGYGGGGGDDLLRAKADNEPTHLDQQLENTRAMDAIDERMGFHRFQEGPPRLGWLINMHPTLVHDKDTPSGRAGVDYYFLEEDGNTFKATIVYSPYFLIACKPGTESEVEDYLKKQYEGTIEHIEQVHKEDLKMANHLLGLKRAFIKLSFRSVRELLTIRKIIMPAVKHNASKTDTELDAMMMGADPLSDQLRDTTLSKRTATEILDNIVDIREYDIPYYIRVAIDNDIRVGLWYDVRATNGTITLTHRADLVKRPEPVVLAFDIETTKLPLKFPDAAIDSIMMISYMVDGQDGRAIRMAPLTAMHQGYLITNRDIVSQDIDDFEYTPKPEFDGPFHIFNEADEAIGFFKDEQDEYKSHYAIHMDCFRWVKRDSYLPVGSHGLKAVAKAKLGYNPDEIDPEDMTRFAAERPQTLAQYSVSDAVATYYLYMKYVHPFIFSLCNIIPSNGDEVLRKGSGTLCELLLMVEAYRANVIIPNKYQEPHEKLFDGHLLESETYVGGHVEALEAGVFRSDIPIQFKIVPSAAQQLIDQVDAAIRFTVEVENKRQMSDVLNYDEIRADIVGRLADLRDRPERQEEPRIYHLDVAAMYPNIILTNRLQPDAIVDERICATCDFNLPGKQCDRRMNWLWRGQYFQADRNEYRMIKNQLLTEQFPGRRPTDPMQPFHQLPPAEQTTIIRKRIGDYSRRVYTRLHATKVVEREAIICQRENPFYINTVRSFRDRRYEYKGLHKTWKKRLDTAANAAEQDEARKMVIVYDSLQLAHKCILTSFYGYVMRKAAR</sequence>
<keyword evidence="5" id="KW-0235">DNA replication</keyword>
<dbReference type="PANTHER" id="PTHR10670">
    <property type="entry name" value="DNA POLYMERASE EPSILON CATALYTIC SUBUNIT A"/>
    <property type="match status" value="1"/>
</dbReference>
<dbReference type="Gene3D" id="3.30.342.10">
    <property type="entry name" value="DNA Polymerase, chain B, domain 1"/>
    <property type="match status" value="1"/>
</dbReference>
<dbReference type="GO" id="GO:0003677">
    <property type="term" value="F:DNA binding"/>
    <property type="evidence" value="ECO:0007669"/>
    <property type="project" value="UniProtKB-KW"/>
</dbReference>
<dbReference type="GO" id="GO:0003887">
    <property type="term" value="F:DNA-directed DNA polymerase activity"/>
    <property type="evidence" value="ECO:0007669"/>
    <property type="project" value="UniProtKB-KW"/>
</dbReference>
<keyword evidence="3 5" id="KW-0548">Nucleotidyltransferase</keyword>
<protein>
    <recommendedName>
        <fullName evidence="5">DNA polymerase epsilon catalytic subunit</fullName>
        <ecNumber evidence="5">2.7.7.7</ecNumber>
    </recommendedName>
</protein>
<feature type="domain" description="DNA-directed DNA polymerase family B exonuclease" evidence="7">
    <location>
        <begin position="242"/>
        <end position="377"/>
    </location>
</feature>
<dbReference type="GO" id="GO:0008622">
    <property type="term" value="C:epsilon DNA polymerase complex"/>
    <property type="evidence" value="ECO:0007669"/>
    <property type="project" value="InterPro"/>
</dbReference>
<dbReference type="SUPFAM" id="SSF56672">
    <property type="entry name" value="DNA/RNA polymerases"/>
    <property type="match status" value="1"/>
</dbReference>
<dbReference type="SUPFAM" id="SSF53098">
    <property type="entry name" value="Ribonuclease H-like"/>
    <property type="match status" value="1"/>
</dbReference>
<keyword evidence="5" id="KW-0408">Iron</keyword>
<evidence type="ECO:0000256" key="4">
    <source>
        <dbReference type="ARBA" id="ARBA00022932"/>
    </source>
</evidence>
<accession>A0A4P9YWH3</accession>
<evidence type="ECO:0000256" key="3">
    <source>
        <dbReference type="ARBA" id="ARBA00022695"/>
    </source>
</evidence>
<keyword evidence="5" id="KW-0238">DNA-binding</keyword>
<keyword evidence="2 5" id="KW-0808">Transferase</keyword>
<evidence type="ECO:0000256" key="1">
    <source>
        <dbReference type="ARBA" id="ARBA00005755"/>
    </source>
</evidence>
<dbReference type="Gene3D" id="3.30.420.10">
    <property type="entry name" value="Ribonuclease H-like superfamily/Ribonuclease H"/>
    <property type="match status" value="2"/>
</dbReference>
<comment type="similarity">
    <text evidence="1 5">Belongs to the DNA polymerase type-B family.</text>
</comment>
<dbReference type="InterPro" id="IPR006172">
    <property type="entry name" value="DNA-dir_DNA_pol_B"/>
</dbReference>
<comment type="cofactor">
    <cofactor evidence="5">
        <name>[4Fe-4S] cluster</name>
        <dbReference type="ChEBI" id="CHEBI:49883"/>
    </cofactor>
</comment>
<keyword evidence="4 5" id="KW-0239">DNA-directed DNA polymerase</keyword>
<keyword evidence="5" id="KW-0479">Metal-binding</keyword>
<dbReference type="InterPro" id="IPR036397">
    <property type="entry name" value="RNaseH_sf"/>
</dbReference>
<keyword evidence="5" id="KW-0863">Zinc-finger</keyword>
<keyword evidence="5" id="KW-0004">4Fe-4S</keyword>
<keyword evidence="5" id="KW-0411">Iron-sulfur</keyword>
<comment type="subcellular location">
    <subcellularLocation>
        <location evidence="5">Nucleus</location>
    </subcellularLocation>
</comment>
<dbReference type="InterPro" id="IPR006133">
    <property type="entry name" value="DNA-dir_DNA_pol_B_exonuc"/>
</dbReference>
<dbReference type="EMBL" id="KZ990651">
    <property type="protein sequence ID" value="RKP23832.1"/>
    <property type="molecule type" value="Genomic_DNA"/>
</dbReference>
<dbReference type="PANTHER" id="PTHR10670:SF0">
    <property type="entry name" value="DNA POLYMERASE EPSILON CATALYTIC SUBUNIT A"/>
    <property type="match status" value="1"/>
</dbReference>
<dbReference type="FunFam" id="3.30.420.10:FF:000217">
    <property type="entry name" value="DNA polymerase epsilon catalytic subunit"/>
    <property type="match status" value="1"/>
</dbReference>
<dbReference type="EC" id="2.7.7.7" evidence="5"/>
<dbReference type="GO" id="GO:0000166">
    <property type="term" value="F:nucleotide binding"/>
    <property type="evidence" value="ECO:0007669"/>
    <property type="project" value="InterPro"/>
</dbReference>
<proteinExistence type="inferred from homology"/>
<evidence type="ECO:0000259" key="7">
    <source>
        <dbReference type="Pfam" id="PF03104"/>
    </source>
</evidence>
<dbReference type="GO" id="GO:0006272">
    <property type="term" value="P:leading strand elongation"/>
    <property type="evidence" value="ECO:0007669"/>
    <property type="project" value="TreeGrafter"/>
</dbReference>
<dbReference type="GO" id="GO:0008310">
    <property type="term" value="F:single-stranded DNA 3'-5' DNA exonuclease activity"/>
    <property type="evidence" value="ECO:0007669"/>
    <property type="project" value="TreeGrafter"/>
</dbReference>
<evidence type="ECO:0000256" key="5">
    <source>
        <dbReference type="RuleBase" id="RU365029"/>
    </source>
</evidence>
<feature type="non-terminal residue" evidence="8">
    <location>
        <position position="812"/>
    </location>
</feature>